<keyword evidence="2" id="KW-1185">Reference proteome</keyword>
<accession>A0ACB8EJK0</accession>
<evidence type="ECO:0000313" key="2">
    <source>
        <dbReference type="Proteomes" id="UP000827872"/>
    </source>
</evidence>
<proteinExistence type="predicted"/>
<comment type="caution">
    <text evidence="1">The sequence shown here is derived from an EMBL/GenBank/DDBJ whole genome shotgun (WGS) entry which is preliminary data.</text>
</comment>
<evidence type="ECO:0000313" key="1">
    <source>
        <dbReference type="EMBL" id="KAH7992603.1"/>
    </source>
</evidence>
<name>A0ACB8EJK0_9SAUR</name>
<gene>
    <name evidence="1" type="primary">NR3C1_3</name>
    <name evidence="1" type="ORF">K3G42_024850</name>
</gene>
<organism evidence="1 2">
    <name type="scientific">Sphaerodactylus townsendi</name>
    <dbReference type="NCBI Taxonomy" id="933632"/>
    <lineage>
        <taxon>Eukaryota</taxon>
        <taxon>Metazoa</taxon>
        <taxon>Chordata</taxon>
        <taxon>Craniata</taxon>
        <taxon>Vertebrata</taxon>
        <taxon>Euteleostomi</taxon>
        <taxon>Lepidosauria</taxon>
        <taxon>Squamata</taxon>
        <taxon>Bifurcata</taxon>
        <taxon>Gekkota</taxon>
        <taxon>Sphaerodactylidae</taxon>
        <taxon>Sphaerodactylus</taxon>
    </lineage>
</organism>
<keyword evidence="1" id="KW-0675">Receptor</keyword>
<reference evidence="1" key="1">
    <citation type="submission" date="2021-08" db="EMBL/GenBank/DDBJ databases">
        <title>The first chromosome-level gecko genome reveals the dynamic sex chromosomes of Neotropical dwarf geckos (Sphaerodactylidae: Sphaerodactylus).</title>
        <authorList>
            <person name="Pinto B.J."/>
            <person name="Keating S.E."/>
            <person name="Gamble T."/>
        </authorList>
    </citation>
    <scope>NUCLEOTIDE SEQUENCE</scope>
    <source>
        <strain evidence="1">TG3544</strain>
    </source>
</reference>
<dbReference type="Proteomes" id="UP000827872">
    <property type="component" value="Linkage Group LG03"/>
</dbReference>
<dbReference type="EMBL" id="CM037616">
    <property type="protein sequence ID" value="KAH7992603.1"/>
    <property type="molecule type" value="Genomic_DNA"/>
</dbReference>
<protein>
    <submittedName>
        <fullName evidence="1">Glucocorticoid receptor</fullName>
    </submittedName>
</protein>
<sequence>MEAWWATRQGTGGEGGGPVELIASSELNVVVGEGTMESKESLKSTVEEAGKSVHFCDKGGHMMDFPPSFRGGAPVKTPASTAPFPASSQSDSKQQPALCDLSKGLGSNAPQPDLSKAVSLSMGIYMGETDTKVMGNELGFPQQGQISLSSGETDFRLLEESIASLNKTSSLAEGSKSSASLDVPLEPGFPSMASRDRTLEQGALVQGQVGSNGGSLKLFSEDQSTFDILQDFDLPPVSPGKETNGSPWRMDPLLDEGSLLSPLGADEGFLLEEKDIEDCKPPVLQDSKPTISERGDILPTHTVPQVKTEKEDFIELCTPGVIKQEKISPGYCQASFSGSNVLGNKTSAISVHGVSTSGGQMYHYDLNMASVSQQQDQKPVFNAIPSHPASTENWNRCQGSGDALASIGALNFSGRPAFSNGYSR</sequence>